<protein>
    <submittedName>
        <fullName evidence="1">Uncharacterized protein</fullName>
    </submittedName>
</protein>
<sequence>MPGGTVQRSLRPYHITEDNTRTKDFKIRARHRVYEGLSKDTQSEWKGPFFFIQAADTQFGMIEGYLEKKPDPKWDKEIVLTRQAIAAVNRMNPKPRFFVVCGDLVDAMPGTDLKKPQEDDFRRVMAEMSSEVPLVCVCGNHDIGNEPTPESVRSYRDTFGDDYFVFWCGGVMCIVINSQYYENSTLVRELEQEQSSWLDEQLEEAKSGGYKHVVVFQHIPWFLRDPEEEKEYFNIVLELRQKMLEKFHRAGVRAIFCGHYHRNAGGFYKDMELTSESLTEYPDDRSDTVVCSAFSTMKERQKIDDDRFKHIATDPRFRGVPKSQRKVKIDDRFTGMFDDKRFKLKYVMDKRGRPIHRTTSEDLKKYYAVSSSDSENDADEEADDRSDQLADGHAEAVADELPGPSKSGQKQTKAKRNLDVKLRGPSTDDVGDETDDDDDSAVESEEESEQSSDDVAEEQERDPSRGVGNIETSSDEDDSGDESGEDSEPDVGWGELDRDAPKGDDVTRRLALCNLDWDKLKAQDLFVLLHSFLPPGGAVKGVTIYPSAFGKERMAQESVSGPSGLVESAPKKKAGTGRGDQTNGGERFDREALRKYQLDRLRYFYAVAECDSPETADHLYRELDGREYETSGTCLDLRFVPDDMTFDDEPSSVADSLPDPSTYTPISFVTSALQSVNVELTWDEGNPRRSQAIQRAFQGDGDAVGDDLRVYLASSSSEDEEETEEAGDTRTSGRKKQTAEAQIQKYRDLLKSLDGGPKEEEKADDVEMEVTWNPDLHKQVEDMVKKKLEQPEGQTPFAEFLQKRKEKHKMKKALNKKADAGENGEQAASGADDDDDVQQAFSDDDIPSDVDVNDDFFKEELESRKADKGGGAKKAKGNKAKPGKKKAPVGDTEAEKSKQAELELLLMDDEDDGRQHFSLQKLLDENQGSKRKKKGRKEGNATESSAETAFQMDLADPRFSALYDSHHFSIDPTDRHFKKTKGMDALLTEKQKRRLAEPSAKPTQAKKPKVEEARELQPETKSSQQSLASLASSIKFKLDERMKSKKKK</sequence>
<name>A0AC60Q713_IXOPE</name>
<keyword evidence="2" id="KW-1185">Reference proteome</keyword>
<reference evidence="1 2" key="1">
    <citation type="journal article" date="2020" name="Cell">
        <title>Large-Scale Comparative Analyses of Tick Genomes Elucidate Their Genetic Diversity and Vector Capacities.</title>
        <authorList>
            <consortium name="Tick Genome and Microbiome Consortium (TIGMIC)"/>
            <person name="Jia N."/>
            <person name="Wang J."/>
            <person name="Shi W."/>
            <person name="Du L."/>
            <person name="Sun Y."/>
            <person name="Zhan W."/>
            <person name="Jiang J.F."/>
            <person name="Wang Q."/>
            <person name="Zhang B."/>
            <person name="Ji P."/>
            <person name="Bell-Sakyi L."/>
            <person name="Cui X.M."/>
            <person name="Yuan T.T."/>
            <person name="Jiang B.G."/>
            <person name="Yang W.F."/>
            <person name="Lam T.T."/>
            <person name="Chang Q.C."/>
            <person name="Ding S.J."/>
            <person name="Wang X.J."/>
            <person name="Zhu J.G."/>
            <person name="Ruan X.D."/>
            <person name="Zhao L."/>
            <person name="Wei J.T."/>
            <person name="Ye R.Z."/>
            <person name="Que T.C."/>
            <person name="Du C.H."/>
            <person name="Zhou Y.H."/>
            <person name="Cheng J.X."/>
            <person name="Dai P.F."/>
            <person name="Guo W.B."/>
            <person name="Han X.H."/>
            <person name="Huang E.J."/>
            <person name="Li L.F."/>
            <person name="Wei W."/>
            <person name="Gao Y.C."/>
            <person name="Liu J.Z."/>
            <person name="Shao H.Z."/>
            <person name="Wang X."/>
            <person name="Wang C.C."/>
            <person name="Yang T.C."/>
            <person name="Huo Q.B."/>
            <person name="Li W."/>
            <person name="Chen H.Y."/>
            <person name="Chen S.E."/>
            <person name="Zhou L.G."/>
            <person name="Ni X.B."/>
            <person name="Tian J.H."/>
            <person name="Sheng Y."/>
            <person name="Liu T."/>
            <person name="Pan Y.S."/>
            <person name="Xia L.Y."/>
            <person name="Li J."/>
            <person name="Zhao F."/>
            <person name="Cao W.C."/>
        </authorList>
    </citation>
    <scope>NUCLEOTIDE SEQUENCE [LARGE SCALE GENOMIC DNA]</scope>
    <source>
        <strain evidence="1">Iper-2018</strain>
    </source>
</reference>
<proteinExistence type="predicted"/>
<dbReference type="EMBL" id="JABSTQ010009396">
    <property type="protein sequence ID" value="KAG0429632.1"/>
    <property type="molecule type" value="Genomic_DNA"/>
</dbReference>
<organism evidence="1 2">
    <name type="scientific">Ixodes persulcatus</name>
    <name type="common">Taiga tick</name>
    <dbReference type="NCBI Taxonomy" id="34615"/>
    <lineage>
        <taxon>Eukaryota</taxon>
        <taxon>Metazoa</taxon>
        <taxon>Ecdysozoa</taxon>
        <taxon>Arthropoda</taxon>
        <taxon>Chelicerata</taxon>
        <taxon>Arachnida</taxon>
        <taxon>Acari</taxon>
        <taxon>Parasitiformes</taxon>
        <taxon>Ixodida</taxon>
        <taxon>Ixodoidea</taxon>
        <taxon>Ixodidae</taxon>
        <taxon>Ixodinae</taxon>
        <taxon>Ixodes</taxon>
    </lineage>
</organism>
<evidence type="ECO:0000313" key="2">
    <source>
        <dbReference type="Proteomes" id="UP000805193"/>
    </source>
</evidence>
<accession>A0AC60Q713</accession>
<gene>
    <name evidence="1" type="ORF">HPB47_023458</name>
</gene>
<evidence type="ECO:0000313" key="1">
    <source>
        <dbReference type="EMBL" id="KAG0429632.1"/>
    </source>
</evidence>
<comment type="caution">
    <text evidence="1">The sequence shown here is derived from an EMBL/GenBank/DDBJ whole genome shotgun (WGS) entry which is preliminary data.</text>
</comment>
<dbReference type="Proteomes" id="UP000805193">
    <property type="component" value="Unassembled WGS sequence"/>
</dbReference>